<evidence type="ECO:0000313" key="1">
    <source>
        <dbReference type="EMBL" id="CRY84123.1"/>
    </source>
</evidence>
<sequence>MQVAGSDAAGEQLYEWNQLASGAWHETLGSFEIVLRNALDAQLISYHQRIRKGNGDWYADPKMPWGTGTRLAQSIRKARSRATLNKTIPEVHGKVIAELNFGFWRYTLAGTYQSTLWAQAYRHAFPHLRPRSRTAVYDPIVELHELRNRVAHHEPIHGVDHTARLNDLLQVLAWIDPAAAAWVEDTTRIPAVLGSRP</sequence>
<gene>
    <name evidence="1" type="ORF">ERS450000_05868</name>
</gene>
<accession>A0A0H5P9M7</accession>
<dbReference type="KEGG" id="nfr:ERS450000_05868"/>
<dbReference type="AlphaFoldDB" id="A0A0H5P9M7"/>
<dbReference type="EMBL" id="LN868939">
    <property type="protein sequence ID" value="CRY84123.1"/>
    <property type="molecule type" value="Genomic_DNA"/>
</dbReference>
<dbReference type="OMA" id="DHINTVC"/>
<organism evidence="1 2">
    <name type="scientific">Nocardia farcinica</name>
    <dbReference type="NCBI Taxonomy" id="37329"/>
    <lineage>
        <taxon>Bacteria</taxon>
        <taxon>Bacillati</taxon>
        <taxon>Actinomycetota</taxon>
        <taxon>Actinomycetes</taxon>
        <taxon>Mycobacteriales</taxon>
        <taxon>Nocardiaceae</taxon>
        <taxon>Nocardia</taxon>
    </lineage>
</organism>
<protein>
    <submittedName>
        <fullName evidence="1">Abi-like protein</fullName>
    </submittedName>
</protein>
<keyword evidence="1" id="KW-0614">Plasmid</keyword>
<dbReference type="Proteomes" id="UP000057820">
    <property type="component" value="Plasmid 2"/>
</dbReference>
<proteinExistence type="predicted"/>
<name>A0A0H5P9M7_NOCFR</name>
<geneLocation type="plasmid" evidence="1">
    <name>2</name>
</geneLocation>
<reference evidence="2" key="1">
    <citation type="submission" date="2015-03" db="EMBL/GenBank/DDBJ databases">
        <authorList>
            <consortium name="Pathogen Informatics"/>
        </authorList>
    </citation>
    <scope>NUCLEOTIDE SEQUENCE [LARGE SCALE GENOMIC DNA]</scope>
    <source>
        <strain evidence="2">NCTC11134</strain>
        <plasmid evidence="2">2</plasmid>
    </source>
</reference>
<evidence type="ECO:0000313" key="2">
    <source>
        <dbReference type="Proteomes" id="UP000057820"/>
    </source>
</evidence>